<keyword evidence="4" id="KW-0346">Stress response</keyword>
<protein>
    <submittedName>
        <fullName evidence="4">Small heat shock protein</fullName>
    </submittedName>
</protein>
<accession>C0QIF1</accession>
<sequence length="153" mass="17455">MFDLLSKGKRHGKDVVSFKSELDNLFNNFFELDTPMRRFFSDEDWTPRVDIHEGDKEITVKADLPGCEAKDINASLDGRLLTLKGEKQQEKDEKKGTFRSIERSYGYFSRTISLPAEVDPDTINASYKKGVLTLVLKKTKEESSGKKIEIKTS</sequence>
<dbReference type="SUPFAM" id="SSF49764">
    <property type="entry name" value="HSP20-like chaperones"/>
    <property type="match status" value="1"/>
</dbReference>
<dbReference type="OrthoDB" id="9811615at2"/>
<feature type="domain" description="SHSP" evidence="3">
    <location>
        <begin position="40"/>
        <end position="153"/>
    </location>
</feature>
<evidence type="ECO:0000313" key="5">
    <source>
        <dbReference type="Proteomes" id="UP000000442"/>
    </source>
</evidence>
<dbReference type="RefSeq" id="WP_015906602.1">
    <property type="nucleotide sequence ID" value="NC_012108.1"/>
</dbReference>
<gene>
    <name evidence="4" type="ordered locus">HRM2_48470</name>
</gene>
<dbReference type="InterPro" id="IPR002068">
    <property type="entry name" value="A-crystallin/Hsp20_dom"/>
</dbReference>
<dbReference type="Pfam" id="PF00011">
    <property type="entry name" value="HSP20"/>
    <property type="match status" value="1"/>
</dbReference>
<dbReference type="PROSITE" id="PS01031">
    <property type="entry name" value="SHSP"/>
    <property type="match status" value="1"/>
</dbReference>
<dbReference type="Gene3D" id="2.60.40.790">
    <property type="match status" value="1"/>
</dbReference>
<keyword evidence="5" id="KW-1185">Reference proteome</keyword>
<evidence type="ECO:0000313" key="4">
    <source>
        <dbReference type="EMBL" id="ACN17895.1"/>
    </source>
</evidence>
<dbReference type="KEGG" id="dat:HRM2_48470"/>
<dbReference type="PANTHER" id="PTHR11527">
    <property type="entry name" value="HEAT-SHOCK PROTEIN 20 FAMILY MEMBER"/>
    <property type="match status" value="1"/>
</dbReference>
<evidence type="ECO:0000259" key="3">
    <source>
        <dbReference type="PROSITE" id="PS01031"/>
    </source>
</evidence>
<dbReference type="HOGENOM" id="CLU_046737_12_0_7"/>
<dbReference type="Proteomes" id="UP000000442">
    <property type="component" value="Chromosome"/>
</dbReference>
<organism evidence="4 5">
    <name type="scientific">Desulforapulum autotrophicum (strain ATCC 43914 / DSM 3382 / VKM B-1955 / HRM2)</name>
    <name type="common">Desulfobacterium autotrophicum</name>
    <dbReference type="NCBI Taxonomy" id="177437"/>
    <lineage>
        <taxon>Bacteria</taxon>
        <taxon>Pseudomonadati</taxon>
        <taxon>Thermodesulfobacteriota</taxon>
        <taxon>Desulfobacteria</taxon>
        <taxon>Desulfobacterales</taxon>
        <taxon>Desulfobacteraceae</taxon>
        <taxon>Desulforapulum</taxon>
    </lineage>
</organism>
<name>C0QIF1_DESAH</name>
<reference evidence="4 5" key="1">
    <citation type="journal article" date="2009" name="Environ. Microbiol.">
        <title>Genome sequence of Desulfobacterium autotrophicum HRM2, a marine sulfate reducer oxidizing organic carbon completely to carbon dioxide.</title>
        <authorList>
            <person name="Strittmatter A.W."/>
            <person name="Liesegang H."/>
            <person name="Rabus R."/>
            <person name="Decker I."/>
            <person name="Amann J."/>
            <person name="Andres S."/>
            <person name="Henne A."/>
            <person name="Fricke W.F."/>
            <person name="Martinez-Arias R."/>
            <person name="Bartels D."/>
            <person name="Goesmann A."/>
            <person name="Krause L."/>
            <person name="Puehler A."/>
            <person name="Klenk H.P."/>
            <person name="Richter M."/>
            <person name="Schuler M."/>
            <person name="Gloeckner F.O."/>
            <person name="Meyerdierks A."/>
            <person name="Gottschalk G."/>
            <person name="Amann R."/>
        </authorList>
    </citation>
    <scope>NUCLEOTIDE SEQUENCE [LARGE SCALE GENOMIC DNA]</scope>
    <source>
        <strain evidence="5">ATCC 43914 / DSM 3382 / HRM2</strain>
    </source>
</reference>
<dbReference type="AlphaFoldDB" id="C0QIF1"/>
<dbReference type="EMBL" id="CP001087">
    <property type="protein sequence ID" value="ACN17895.1"/>
    <property type="molecule type" value="Genomic_DNA"/>
</dbReference>
<dbReference type="InterPro" id="IPR031107">
    <property type="entry name" value="Small_HSP"/>
</dbReference>
<evidence type="ECO:0000256" key="2">
    <source>
        <dbReference type="RuleBase" id="RU003616"/>
    </source>
</evidence>
<proteinExistence type="inferred from homology"/>
<dbReference type="InterPro" id="IPR008978">
    <property type="entry name" value="HSP20-like_chaperone"/>
</dbReference>
<dbReference type="STRING" id="177437.HRM2_48470"/>
<comment type="similarity">
    <text evidence="1 2">Belongs to the small heat shock protein (HSP20) family.</text>
</comment>
<evidence type="ECO:0000256" key="1">
    <source>
        <dbReference type="PROSITE-ProRule" id="PRU00285"/>
    </source>
</evidence>
<dbReference type="CDD" id="cd06464">
    <property type="entry name" value="ACD_sHsps-like"/>
    <property type="match status" value="1"/>
</dbReference>
<dbReference type="eggNOG" id="COG0071">
    <property type="taxonomic scope" value="Bacteria"/>
</dbReference>